<proteinExistence type="predicted"/>
<dbReference type="GO" id="GO:0045087">
    <property type="term" value="P:innate immune response"/>
    <property type="evidence" value="ECO:0000318"/>
    <property type="project" value="GO_Central"/>
</dbReference>
<dbReference type="InterPro" id="IPR009003">
    <property type="entry name" value="Peptidase_S1_PA"/>
</dbReference>
<evidence type="ECO:0000313" key="6">
    <source>
        <dbReference type="Proteomes" id="UP000007266"/>
    </source>
</evidence>
<dbReference type="eggNOG" id="KOG3627">
    <property type="taxonomic scope" value="Eukaryota"/>
</dbReference>
<accession>A0A139WI55</accession>
<reference evidence="5 6" key="1">
    <citation type="journal article" date="2008" name="Nature">
        <title>The genome of the model beetle and pest Tribolium castaneum.</title>
        <authorList>
            <consortium name="Tribolium Genome Sequencing Consortium"/>
            <person name="Richards S."/>
            <person name="Gibbs R.A."/>
            <person name="Weinstock G.M."/>
            <person name="Brown S.J."/>
            <person name="Denell R."/>
            <person name="Beeman R.W."/>
            <person name="Gibbs R."/>
            <person name="Beeman R.W."/>
            <person name="Brown S.J."/>
            <person name="Bucher G."/>
            <person name="Friedrich M."/>
            <person name="Grimmelikhuijzen C.J."/>
            <person name="Klingler M."/>
            <person name="Lorenzen M."/>
            <person name="Richards S."/>
            <person name="Roth S."/>
            <person name="Schroder R."/>
            <person name="Tautz D."/>
            <person name="Zdobnov E.M."/>
            <person name="Muzny D."/>
            <person name="Gibbs R.A."/>
            <person name="Weinstock G.M."/>
            <person name="Attaway T."/>
            <person name="Bell S."/>
            <person name="Buhay C.J."/>
            <person name="Chandrabose M.N."/>
            <person name="Chavez D."/>
            <person name="Clerk-Blankenburg K.P."/>
            <person name="Cree A."/>
            <person name="Dao M."/>
            <person name="Davis C."/>
            <person name="Chacko J."/>
            <person name="Dinh H."/>
            <person name="Dugan-Rocha S."/>
            <person name="Fowler G."/>
            <person name="Garner T.T."/>
            <person name="Garnes J."/>
            <person name="Gnirke A."/>
            <person name="Hawes A."/>
            <person name="Hernandez J."/>
            <person name="Hines S."/>
            <person name="Holder M."/>
            <person name="Hume J."/>
            <person name="Jhangiani S.N."/>
            <person name="Joshi V."/>
            <person name="Khan Z.M."/>
            <person name="Jackson L."/>
            <person name="Kovar C."/>
            <person name="Kowis A."/>
            <person name="Lee S."/>
            <person name="Lewis L.R."/>
            <person name="Margolis J."/>
            <person name="Morgan M."/>
            <person name="Nazareth L.V."/>
            <person name="Nguyen N."/>
            <person name="Okwuonu G."/>
            <person name="Parker D."/>
            <person name="Richards S."/>
            <person name="Ruiz S.J."/>
            <person name="Santibanez J."/>
            <person name="Savard J."/>
            <person name="Scherer S.E."/>
            <person name="Schneider B."/>
            <person name="Sodergren E."/>
            <person name="Tautz D."/>
            <person name="Vattahil S."/>
            <person name="Villasana D."/>
            <person name="White C.S."/>
            <person name="Wright R."/>
            <person name="Park Y."/>
            <person name="Beeman R.W."/>
            <person name="Lord J."/>
            <person name="Oppert B."/>
            <person name="Lorenzen M."/>
            <person name="Brown S."/>
            <person name="Wang L."/>
            <person name="Savard J."/>
            <person name="Tautz D."/>
            <person name="Richards S."/>
            <person name="Weinstock G."/>
            <person name="Gibbs R.A."/>
            <person name="Liu Y."/>
            <person name="Worley K."/>
            <person name="Weinstock G."/>
            <person name="Elsik C.G."/>
            <person name="Reese J.T."/>
            <person name="Elhaik E."/>
            <person name="Landan G."/>
            <person name="Graur D."/>
            <person name="Arensburger P."/>
            <person name="Atkinson P."/>
            <person name="Beeman R.W."/>
            <person name="Beidler J."/>
            <person name="Brown S.J."/>
            <person name="Demuth J.P."/>
            <person name="Drury D.W."/>
            <person name="Du Y.Z."/>
            <person name="Fujiwara H."/>
            <person name="Lorenzen M."/>
            <person name="Maselli V."/>
            <person name="Osanai M."/>
            <person name="Park Y."/>
            <person name="Robertson H.M."/>
            <person name="Tu Z."/>
            <person name="Wang J.J."/>
            <person name="Wang S."/>
            <person name="Richards S."/>
            <person name="Song H."/>
            <person name="Zhang L."/>
            <person name="Sodergren E."/>
            <person name="Werner D."/>
            <person name="Stanke M."/>
            <person name="Morgenstern B."/>
            <person name="Solovyev V."/>
            <person name="Kosarev P."/>
            <person name="Brown G."/>
            <person name="Chen H.C."/>
            <person name="Ermolaeva O."/>
            <person name="Hlavina W."/>
            <person name="Kapustin Y."/>
            <person name="Kiryutin B."/>
            <person name="Kitts P."/>
            <person name="Maglott D."/>
            <person name="Pruitt K."/>
            <person name="Sapojnikov V."/>
            <person name="Souvorov A."/>
            <person name="Mackey A.J."/>
            <person name="Waterhouse R.M."/>
            <person name="Wyder S."/>
            <person name="Zdobnov E.M."/>
            <person name="Zdobnov E.M."/>
            <person name="Wyder S."/>
            <person name="Kriventseva E.V."/>
            <person name="Kadowaki T."/>
            <person name="Bork P."/>
            <person name="Aranda M."/>
            <person name="Bao R."/>
            <person name="Beermann A."/>
            <person name="Berns N."/>
            <person name="Bolognesi R."/>
            <person name="Bonneton F."/>
            <person name="Bopp D."/>
            <person name="Brown S.J."/>
            <person name="Bucher G."/>
            <person name="Butts T."/>
            <person name="Chaumot A."/>
            <person name="Denell R.E."/>
            <person name="Ferrier D.E."/>
            <person name="Friedrich M."/>
            <person name="Gordon C.M."/>
            <person name="Jindra M."/>
            <person name="Klingler M."/>
            <person name="Lan Q."/>
            <person name="Lattorff H.M."/>
            <person name="Laudet V."/>
            <person name="von Levetsow C."/>
            <person name="Liu Z."/>
            <person name="Lutz R."/>
            <person name="Lynch J.A."/>
            <person name="da Fonseca R.N."/>
            <person name="Posnien N."/>
            <person name="Reuter R."/>
            <person name="Roth S."/>
            <person name="Savard J."/>
            <person name="Schinko J.B."/>
            <person name="Schmitt C."/>
            <person name="Schoppmeier M."/>
            <person name="Schroder R."/>
            <person name="Shippy T.D."/>
            <person name="Simonnet F."/>
            <person name="Marques-Souza H."/>
            <person name="Tautz D."/>
            <person name="Tomoyasu Y."/>
            <person name="Trauner J."/>
            <person name="Van der Zee M."/>
            <person name="Vervoort M."/>
            <person name="Wittkopp N."/>
            <person name="Wimmer E.A."/>
            <person name="Yang X."/>
            <person name="Jones A.K."/>
            <person name="Sattelle D.B."/>
            <person name="Ebert P.R."/>
            <person name="Nelson D."/>
            <person name="Scott J.G."/>
            <person name="Beeman R.W."/>
            <person name="Muthukrishnan S."/>
            <person name="Kramer K.J."/>
            <person name="Arakane Y."/>
            <person name="Beeman R.W."/>
            <person name="Zhu Q."/>
            <person name="Hogenkamp D."/>
            <person name="Dixit R."/>
            <person name="Oppert B."/>
            <person name="Jiang H."/>
            <person name="Zou Z."/>
            <person name="Marshall J."/>
            <person name="Elpidina E."/>
            <person name="Vinokurov K."/>
            <person name="Oppert C."/>
            <person name="Zou Z."/>
            <person name="Evans J."/>
            <person name="Lu Z."/>
            <person name="Zhao P."/>
            <person name="Sumathipala N."/>
            <person name="Altincicek B."/>
            <person name="Vilcinskas A."/>
            <person name="Williams M."/>
            <person name="Hultmark D."/>
            <person name="Hetru C."/>
            <person name="Jiang H."/>
            <person name="Grimmelikhuijzen C.J."/>
            <person name="Hauser F."/>
            <person name="Cazzamali G."/>
            <person name="Williamson M."/>
            <person name="Park Y."/>
            <person name="Li B."/>
            <person name="Tanaka Y."/>
            <person name="Predel R."/>
            <person name="Neupert S."/>
            <person name="Schachtner J."/>
            <person name="Verleyen P."/>
            <person name="Raible F."/>
            <person name="Bork P."/>
            <person name="Friedrich M."/>
            <person name="Walden K.K."/>
            <person name="Robertson H.M."/>
            <person name="Angeli S."/>
            <person name="Foret S."/>
            <person name="Bucher G."/>
            <person name="Schuetz S."/>
            <person name="Maleszka R."/>
            <person name="Wimmer E.A."/>
            <person name="Beeman R.W."/>
            <person name="Lorenzen M."/>
            <person name="Tomoyasu Y."/>
            <person name="Miller S.C."/>
            <person name="Grossmann D."/>
            <person name="Bucher G."/>
        </authorList>
    </citation>
    <scope>NUCLEOTIDE SEQUENCE [LARGE SCALE GENOMIC DNA]</scope>
    <source>
        <strain evidence="5 6">Georgia GA2</strain>
    </source>
</reference>
<keyword evidence="5" id="KW-0812">Transmembrane</keyword>
<evidence type="ECO:0000256" key="1">
    <source>
        <dbReference type="ARBA" id="ARBA00023157"/>
    </source>
</evidence>
<evidence type="ECO:0000256" key="2">
    <source>
        <dbReference type="RuleBase" id="RU363034"/>
    </source>
</evidence>
<dbReference type="OMA" id="SNICTHS"/>
<dbReference type="CDD" id="cd00190">
    <property type="entry name" value="Tryp_SPc"/>
    <property type="match status" value="2"/>
</dbReference>
<dbReference type="PANTHER" id="PTHR24260:SF136">
    <property type="entry name" value="GH08193P-RELATED"/>
    <property type="match status" value="1"/>
</dbReference>
<dbReference type="InterPro" id="IPR033116">
    <property type="entry name" value="TRYPSIN_SER"/>
</dbReference>
<dbReference type="PRINTS" id="PR00722">
    <property type="entry name" value="CHYMOTRYPSIN"/>
</dbReference>
<evidence type="ECO:0000313" key="5">
    <source>
        <dbReference type="EMBL" id="KYB27515.1"/>
    </source>
</evidence>
<dbReference type="FunFam" id="2.40.10.10:FF:000068">
    <property type="entry name" value="transmembrane protease serine 2"/>
    <property type="match status" value="1"/>
</dbReference>
<protein>
    <submittedName>
        <fullName evidence="5">Transmembrane protease serine 9-like Protein</fullName>
    </submittedName>
</protein>
<dbReference type="InterPro" id="IPR001254">
    <property type="entry name" value="Trypsin_dom"/>
</dbReference>
<dbReference type="PROSITE" id="PS50240">
    <property type="entry name" value="TRYPSIN_DOM"/>
    <property type="match status" value="2"/>
</dbReference>
<dbReference type="InParanoid" id="A0A139WI55"/>
<keyword evidence="1" id="KW-1015">Disulfide bond</keyword>
<dbReference type="EMBL" id="KQ971342">
    <property type="protein sequence ID" value="KYB27515.1"/>
    <property type="molecule type" value="Genomic_DNA"/>
</dbReference>
<dbReference type="Gene3D" id="2.40.10.10">
    <property type="entry name" value="Trypsin-like serine proteases"/>
    <property type="match status" value="4"/>
</dbReference>
<dbReference type="GO" id="GO:0004252">
    <property type="term" value="F:serine-type endopeptidase activity"/>
    <property type="evidence" value="ECO:0007669"/>
    <property type="project" value="InterPro"/>
</dbReference>
<dbReference type="InterPro" id="IPR043504">
    <property type="entry name" value="Peptidase_S1_PA_chymotrypsin"/>
</dbReference>
<keyword evidence="2 5" id="KW-0645">Protease</keyword>
<dbReference type="AlphaFoldDB" id="A0A139WI55"/>
<gene>
    <name evidence="5" type="primary">AUGUSTUS-3.0.2_33010</name>
    <name evidence="5" type="ORF">TcasGA2_TC033010</name>
</gene>
<dbReference type="PANTHER" id="PTHR24260">
    <property type="match status" value="1"/>
</dbReference>
<feature type="chain" id="PRO_5007300003" evidence="3">
    <location>
        <begin position="21"/>
        <end position="535"/>
    </location>
</feature>
<name>A0A139WI55_TRICA</name>
<dbReference type="PROSITE" id="PS00135">
    <property type="entry name" value="TRYPSIN_SER"/>
    <property type="match status" value="2"/>
</dbReference>
<dbReference type="SUPFAM" id="SSF50494">
    <property type="entry name" value="Trypsin-like serine proteases"/>
    <property type="match status" value="2"/>
</dbReference>
<dbReference type="InterPro" id="IPR051333">
    <property type="entry name" value="CLIP_Serine_Protease"/>
</dbReference>
<sequence>MKNNSIHFLCFVLMASATSATTPKSKNLISRIIGGSNAYAGQFPFAAAINVQTSDSKFFCVGTLLTNQWILTAGHCVNNAKLFTIQVGSNTLKGEDPNRVVVATSDYVLHPEFNSATLENNIGLIKLRLPVEFTNYVQTVQHLPSAPLQVGISVMALGWGQVNDENSDLANDLKWVIVTSISNNECKLTYGNQITDRMVCVAGNYNEGPCIGDSGGPIIHVVSRGQMVLVGVSSFVSGNGCESTDPSGYTRVYPYLDRGLKIRTIKQAISLRSESSIMKLLFLVFCYFISLISGQNPGLRIIGGDIARASQFPYSAGIISNYPTGSFFCGGALISNQWILTAAQCIINATQLTIYLGSNKIDGNDPNRVTVATATYVTHPDYNPDTLENDVGLVRLRLPVEFNEYISAINLPLVGLEDAAVVTAIGWGQESDHNPGLVSDLHFVEQVSISNEECKKLYGSQIVDSMVCVVGQDIEGICTGDSGGPLVAYRNERSAVHVAVASFYSSTGCESVYPSGYTRTYPYVDWITSVTGITP</sequence>
<keyword evidence="5" id="KW-0472">Membrane</keyword>
<dbReference type="FunFam" id="2.40.10.10:FF:000166">
    <property type="entry name" value="Trypsin"/>
    <property type="match status" value="1"/>
</dbReference>
<feature type="signal peptide" evidence="3">
    <location>
        <begin position="1"/>
        <end position="20"/>
    </location>
</feature>
<organism evidence="5 6">
    <name type="scientific">Tribolium castaneum</name>
    <name type="common">Red flour beetle</name>
    <dbReference type="NCBI Taxonomy" id="7070"/>
    <lineage>
        <taxon>Eukaryota</taxon>
        <taxon>Metazoa</taxon>
        <taxon>Ecdysozoa</taxon>
        <taxon>Arthropoda</taxon>
        <taxon>Hexapoda</taxon>
        <taxon>Insecta</taxon>
        <taxon>Pterygota</taxon>
        <taxon>Neoptera</taxon>
        <taxon>Endopterygota</taxon>
        <taxon>Coleoptera</taxon>
        <taxon>Polyphaga</taxon>
        <taxon>Cucujiformia</taxon>
        <taxon>Tenebrionidae</taxon>
        <taxon>Tenebrionidae incertae sedis</taxon>
        <taxon>Tribolium</taxon>
    </lineage>
</organism>
<evidence type="ECO:0000256" key="3">
    <source>
        <dbReference type="SAM" id="SignalP"/>
    </source>
</evidence>
<dbReference type="Pfam" id="PF00089">
    <property type="entry name" value="Trypsin"/>
    <property type="match status" value="2"/>
</dbReference>
<dbReference type="GO" id="GO:0006508">
    <property type="term" value="P:proteolysis"/>
    <property type="evidence" value="ECO:0007669"/>
    <property type="project" value="UniProtKB-KW"/>
</dbReference>
<dbReference type="Proteomes" id="UP000007266">
    <property type="component" value="Linkage group 5"/>
</dbReference>
<keyword evidence="2" id="KW-0378">Hydrolase</keyword>
<keyword evidence="3" id="KW-0732">Signal</keyword>
<feature type="domain" description="Peptidase S1" evidence="4">
    <location>
        <begin position="32"/>
        <end position="257"/>
    </location>
</feature>
<keyword evidence="2" id="KW-0720">Serine protease</keyword>
<feature type="domain" description="Peptidase S1" evidence="4">
    <location>
        <begin position="301"/>
        <end position="532"/>
    </location>
</feature>
<dbReference type="InterPro" id="IPR018114">
    <property type="entry name" value="TRYPSIN_HIS"/>
</dbReference>
<evidence type="ECO:0000259" key="4">
    <source>
        <dbReference type="PROSITE" id="PS50240"/>
    </source>
</evidence>
<dbReference type="InterPro" id="IPR001314">
    <property type="entry name" value="Peptidase_S1A"/>
</dbReference>
<reference evidence="5 6" key="2">
    <citation type="journal article" date="2010" name="Nucleic Acids Res.">
        <title>BeetleBase in 2010: revisions to provide comprehensive genomic information for Tribolium castaneum.</title>
        <authorList>
            <person name="Kim H.S."/>
            <person name="Murphy T."/>
            <person name="Xia J."/>
            <person name="Caragea D."/>
            <person name="Park Y."/>
            <person name="Beeman R.W."/>
            <person name="Lorenzen M.D."/>
            <person name="Butcher S."/>
            <person name="Manak J.R."/>
            <person name="Brown S.J."/>
        </authorList>
    </citation>
    <scope>GENOME REANNOTATION</scope>
    <source>
        <strain evidence="5 6">Georgia GA2</strain>
    </source>
</reference>
<dbReference type="PROSITE" id="PS00134">
    <property type="entry name" value="TRYPSIN_HIS"/>
    <property type="match status" value="1"/>
</dbReference>
<keyword evidence="6" id="KW-1185">Reference proteome</keyword>
<dbReference type="GO" id="GO:0005615">
    <property type="term" value="C:extracellular space"/>
    <property type="evidence" value="ECO:0000318"/>
    <property type="project" value="GO_Central"/>
</dbReference>
<dbReference type="SMART" id="SM00020">
    <property type="entry name" value="Tryp_SPc"/>
    <property type="match status" value="2"/>
</dbReference>